<feature type="binding site" evidence="3">
    <location>
        <position position="65"/>
    </location>
    <ligand>
        <name>Mg(2+)</name>
        <dbReference type="ChEBI" id="CHEBI:18420"/>
        <label>1</label>
    </ligand>
</feature>
<evidence type="ECO:0000313" key="4">
    <source>
        <dbReference type="EMBL" id="GIG18725.1"/>
    </source>
</evidence>
<dbReference type="PANTHER" id="PTHR16222:SF24">
    <property type="entry name" value="ADP-RIBOSYLHYDROLASE ARH3"/>
    <property type="match status" value="1"/>
</dbReference>
<dbReference type="RefSeq" id="WP_166387197.1">
    <property type="nucleotide sequence ID" value="NZ_BAAATT010000018.1"/>
</dbReference>
<reference evidence="4" key="1">
    <citation type="submission" date="2021-01" db="EMBL/GenBank/DDBJ databases">
        <title>Whole genome shotgun sequence of Catellatospora methionotrophica NBRC 14553.</title>
        <authorList>
            <person name="Komaki H."/>
            <person name="Tamura T."/>
        </authorList>
    </citation>
    <scope>NUCLEOTIDE SEQUENCE</scope>
    <source>
        <strain evidence="4">NBRC 14553</strain>
    </source>
</reference>
<accession>A0A8J3LI94</accession>
<feature type="binding site" evidence="3">
    <location>
        <position position="278"/>
    </location>
    <ligand>
        <name>Mg(2+)</name>
        <dbReference type="ChEBI" id="CHEBI:18420"/>
        <label>1</label>
    </ligand>
</feature>
<keyword evidence="3" id="KW-0460">Magnesium</keyword>
<keyword evidence="3" id="KW-0479">Metal-binding</keyword>
<gene>
    <name evidence="4" type="ORF">Cme02nite_70570</name>
</gene>
<dbReference type="Proteomes" id="UP000660339">
    <property type="component" value="Unassembled WGS sequence"/>
</dbReference>
<feature type="binding site" evidence="3">
    <location>
        <position position="281"/>
    </location>
    <ligand>
        <name>Mg(2+)</name>
        <dbReference type="ChEBI" id="CHEBI:18420"/>
        <label>1</label>
    </ligand>
</feature>
<protein>
    <submittedName>
        <fullName evidence="4">ADP-ribosylglycohydrolase</fullName>
    </submittedName>
</protein>
<keyword evidence="5" id="KW-1185">Reference proteome</keyword>
<evidence type="ECO:0000256" key="3">
    <source>
        <dbReference type="PIRSR" id="PIRSR605502-1"/>
    </source>
</evidence>
<dbReference type="PANTHER" id="PTHR16222">
    <property type="entry name" value="ADP-RIBOSYLGLYCOHYDROLASE"/>
    <property type="match status" value="1"/>
</dbReference>
<comment type="similarity">
    <text evidence="1">Belongs to the ADP-ribosylglycohydrolase family.</text>
</comment>
<keyword evidence="2" id="KW-0378">Hydrolase</keyword>
<dbReference type="AlphaFoldDB" id="A0A8J3LI94"/>
<comment type="caution">
    <text evidence="4">The sequence shown here is derived from an EMBL/GenBank/DDBJ whole genome shotgun (WGS) entry which is preliminary data.</text>
</comment>
<evidence type="ECO:0000313" key="5">
    <source>
        <dbReference type="Proteomes" id="UP000660339"/>
    </source>
</evidence>
<organism evidence="4 5">
    <name type="scientific">Catellatospora methionotrophica</name>
    <dbReference type="NCBI Taxonomy" id="121620"/>
    <lineage>
        <taxon>Bacteria</taxon>
        <taxon>Bacillati</taxon>
        <taxon>Actinomycetota</taxon>
        <taxon>Actinomycetes</taxon>
        <taxon>Micromonosporales</taxon>
        <taxon>Micromonosporaceae</taxon>
        <taxon>Catellatospora</taxon>
    </lineage>
</organism>
<dbReference type="GO" id="GO:0046872">
    <property type="term" value="F:metal ion binding"/>
    <property type="evidence" value="ECO:0007669"/>
    <property type="project" value="UniProtKB-KW"/>
</dbReference>
<dbReference type="Pfam" id="PF03747">
    <property type="entry name" value="ADP_ribosyl_GH"/>
    <property type="match status" value="1"/>
</dbReference>
<dbReference type="InterPro" id="IPR005502">
    <property type="entry name" value="Ribosyl_crysJ1"/>
</dbReference>
<dbReference type="GO" id="GO:0016787">
    <property type="term" value="F:hydrolase activity"/>
    <property type="evidence" value="ECO:0007669"/>
    <property type="project" value="UniProtKB-KW"/>
</dbReference>
<feature type="binding site" evidence="3">
    <location>
        <position position="280"/>
    </location>
    <ligand>
        <name>Mg(2+)</name>
        <dbReference type="ChEBI" id="CHEBI:18420"/>
        <label>1</label>
    </ligand>
</feature>
<sequence length="323" mass="33415">MASAPDSTTGRPDRVAGALLGVHAGDALGATVEFDSWEYIRFRYPGGVREIMGGGVFEWPPGHATDDTDLTRAVALAYLDPGDDVVLAAARRMLNWYEGDWPGRAPGRPPVDVGGATEDGLRAFAQTGDPGGSGAGPGRAGNGSLMRCIPTALAVRDRDRRIRDSMRISAVTHSDVRCTVACAAYNEIVAALVDGVAANGAVAAGAAVARELHNTDVLAAIALGERLDLAELARTGVTGLPDDGNGYVLDSLALAVAAVLDLRDLTDVLIDIVALGNDSDTNAAIAGGLLGARDGASSIPDGWLSLLQFRVEFTEIAAVFGRR</sequence>
<dbReference type="Gene3D" id="1.10.4080.10">
    <property type="entry name" value="ADP-ribosylation/Crystallin J1"/>
    <property type="match status" value="1"/>
</dbReference>
<comment type="cofactor">
    <cofactor evidence="3">
        <name>Mg(2+)</name>
        <dbReference type="ChEBI" id="CHEBI:18420"/>
    </cofactor>
    <text evidence="3">Binds 2 magnesium ions per subunit.</text>
</comment>
<dbReference type="EMBL" id="BONJ01000043">
    <property type="protein sequence ID" value="GIG18725.1"/>
    <property type="molecule type" value="Genomic_DNA"/>
</dbReference>
<feature type="binding site" evidence="3">
    <location>
        <position position="66"/>
    </location>
    <ligand>
        <name>Mg(2+)</name>
        <dbReference type="ChEBI" id="CHEBI:18420"/>
        <label>1</label>
    </ligand>
</feature>
<evidence type="ECO:0000256" key="2">
    <source>
        <dbReference type="ARBA" id="ARBA00022801"/>
    </source>
</evidence>
<name>A0A8J3LI94_9ACTN</name>
<feature type="binding site" evidence="3">
    <location>
        <position position="67"/>
    </location>
    <ligand>
        <name>Mg(2+)</name>
        <dbReference type="ChEBI" id="CHEBI:18420"/>
        <label>1</label>
    </ligand>
</feature>
<evidence type="ECO:0000256" key="1">
    <source>
        <dbReference type="ARBA" id="ARBA00010702"/>
    </source>
</evidence>
<dbReference type="SUPFAM" id="SSF101478">
    <property type="entry name" value="ADP-ribosylglycohydrolase"/>
    <property type="match status" value="1"/>
</dbReference>
<dbReference type="InterPro" id="IPR036705">
    <property type="entry name" value="Ribosyl_crysJ1_sf"/>
</dbReference>
<proteinExistence type="inferred from homology"/>
<dbReference type="InterPro" id="IPR050792">
    <property type="entry name" value="ADP-ribosylglycohydrolase"/>
</dbReference>